<evidence type="ECO:0000313" key="7">
    <source>
        <dbReference type="EMBL" id="APE38286.1"/>
    </source>
</evidence>
<dbReference type="PANTHER" id="PTHR32308:SF10">
    <property type="entry name" value="CITRATE LYASE SUBUNIT BETA"/>
    <property type="match status" value="1"/>
</dbReference>
<evidence type="ECO:0000256" key="3">
    <source>
        <dbReference type="ARBA" id="ARBA00022842"/>
    </source>
</evidence>
<feature type="binding site" evidence="5">
    <location>
        <position position="140"/>
    </location>
    <ligand>
        <name>Mg(2+)</name>
        <dbReference type="ChEBI" id="CHEBI:18420"/>
    </ligand>
</feature>
<evidence type="ECO:0000259" key="6">
    <source>
        <dbReference type="Pfam" id="PF03328"/>
    </source>
</evidence>
<dbReference type="EMBL" id="CP018082">
    <property type="protein sequence ID" value="APE38286.1"/>
    <property type="molecule type" value="Genomic_DNA"/>
</dbReference>
<dbReference type="PIRSF" id="PIRSF015582">
    <property type="entry name" value="Cit_lyase_B"/>
    <property type="match status" value="1"/>
</dbReference>
<dbReference type="GO" id="GO:0000287">
    <property type="term" value="F:magnesium ion binding"/>
    <property type="evidence" value="ECO:0007669"/>
    <property type="project" value="TreeGrafter"/>
</dbReference>
<keyword evidence="3 5" id="KW-0460">Magnesium</keyword>
<dbReference type="Gene3D" id="3.20.20.60">
    <property type="entry name" value="Phosphoenolpyruvate-binding domains"/>
    <property type="match status" value="1"/>
</dbReference>
<organism evidence="7 8">
    <name type="scientific">Nocardia mangyaensis</name>
    <dbReference type="NCBI Taxonomy" id="2213200"/>
    <lineage>
        <taxon>Bacteria</taxon>
        <taxon>Bacillati</taxon>
        <taxon>Actinomycetota</taxon>
        <taxon>Actinomycetes</taxon>
        <taxon>Mycobacteriales</taxon>
        <taxon>Nocardiaceae</taxon>
        <taxon>Nocardia</taxon>
    </lineage>
</organism>
<keyword evidence="2 5" id="KW-0479">Metal-binding</keyword>
<dbReference type="Proteomes" id="UP000183810">
    <property type="component" value="Chromosome"/>
</dbReference>
<dbReference type="Pfam" id="PF03328">
    <property type="entry name" value="HpcH_HpaI"/>
    <property type="match status" value="1"/>
</dbReference>
<comment type="cofactor">
    <cofactor evidence="1">
        <name>Mg(2+)</name>
        <dbReference type="ChEBI" id="CHEBI:18420"/>
    </cofactor>
</comment>
<dbReference type="PANTHER" id="PTHR32308">
    <property type="entry name" value="LYASE BETA SUBUNIT, PUTATIVE (AFU_ORTHOLOGUE AFUA_4G13030)-RELATED"/>
    <property type="match status" value="1"/>
</dbReference>
<sequence length="266" mass="27468">MARRVAVARTFLFVPGTRPDRFDKAAASGADLIILDLEDAVADVDKITARDNVVEWLRDGGQAVVRVNSRRSPHWAADIAAITATGAAIMVPKADDPQALAELAERLPVIALIETARGVLAAPAISSVPGVVRTALGHIDLAAEIGVDPGEREALLVARSSLVIAAAAAGIDSPIDGVTTHLGNPTILESDVLYGKSLGFSGKLCIHPSQIETAKAALTPTSAEVAWAEKITASLPADGGVASVDGHMVDPPVVARAARILATARR</sequence>
<keyword evidence="8" id="KW-1185">Reference proteome</keyword>
<feature type="domain" description="HpcH/HpaI aldolase/citrate lyase" evidence="6">
    <location>
        <begin position="9"/>
        <end position="208"/>
    </location>
</feature>
<dbReference type="GO" id="GO:0006107">
    <property type="term" value="P:oxaloacetate metabolic process"/>
    <property type="evidence" value="ECO:0007669"/>
    <property type="project" value="TreeGrafter"/>
</dbReference>
<dbReference type="GO" id="GO:0016829">
    <property type="term" value="F:lyase activity"/>
    <property type="evidence" value="ECO:0007669"/>
    <property type="project" value="UniProtKB-KW"/>
</dbReference>
<feature type="binding site" evidence="4">
    <location>
        <position position="66"/>
    </location>
    <ligand>
        <name>substrate</name>
    </ligand>
</feature>
<dbReference type="SUPFAM" id="SSF51621">
    <property type="entry name" value="Phosphoenolpyruvate/pyruvate domain"/>
    <property type="match status" value="1"/>
</dbReference>
<dbReference type="InterPro" id="IPR015813">
    <property type="entry name" value="Pyrv/PenolPyrv_kinase-like_dom"/>
</dbReference>
<feature type="binding site" evidence="4">
    <location>
        <position position="114"/>
    </location>
    <ligand>
        <name>substrate</name>
    </ligand>
</feature>
<evidence type="ECO:0000256" key="4">
    <source>
        <dbReference type="PIRSR" id="PIRSR015582-1"/>
    </source>
</evidence>
<dbReference type="KEGG" id="nsl:BOX37_12935"/>
<dbReference type="AlphaFoldDB" id="A0A1J0W1Y8"/>
<dbReference type="InterPro" id="IPR005000">
    <property type="entry name" value="Aldolase/citrate-lyase_domain"/>
</dbReference>
<name>A0A1J0W1Y8_9NOCA</name>
<evidence type="ECO:0000313" key="8">
    <source>
        <dbReference type="Proteomes" id="UP000183810"/>
    </source>
</evidence>
<proteinExistence type="predicted"/>
<protein>
    <submittedName>
        <fullName evidence="7">CoA ester lyase</fullName>
    </submittedName>
</protein>
<reference evidence="7" key="1">
    <citation type="submission" date="2016-11" db="EMBL/GenBank/DDBJ databases">
        <authorList>
            <person name="Jaros S."/>
            <person name="Januszkiewicz K."/>
            <person name="Wedrychowicz H."/>
        </authorList>
    </citation>
    <scope>NUCLEOTIDE SEQUENCE [LARGE SCALE GENOMIC DNA]</scope>
    <source>
        <strain evidence="7">Y48</strain>
    </source>
</reference>
<evidence type="ECO:0000256" key="1">
    <source>
        <dbReference type="ARBA" id="ARBA00001946"/>
    </source>
</evidence>
<evidence type="ECO:0000256" key="5">
    <source>
        <dbReference type="PIRSR" id="PIRSR015582-2"/>
    </source>
</evidence>
<gene>
    <name evidence="7" type="ORF">BOX37_12935</name>
</gene>
<evidence type="ECO:0000256" key="2">
    <source>
        <dbReference type="ARBA" id="ARBA00022723"/>
    </source>
</evidence>
<keyword evidence="7" id="KW-0456">Lyase</keyword>
<dbReference type="InterPro" id="IPR040442">
    <property type="entry name" value="Pyrv_kinase-like_dom_sf"/>
</dbReference>
<accession>A0A1J0W1Y8</accession>
<feature type="binding site" evidence="5">
    <location>
        <position position="114"/>
    </location>
    <ligand>
        <name>Mg(2+)</name>
        <dbReference type="ChEBI" id="CHEBI:18420"/>
    </ligand>
</feature>
<dbReference type="InterPro" id="IPR011206">
    <property type="entry name" value="Citrate_lyase_beta/mcl1/mcl2"/>
</dbReference>